<keyword evidence="2" id="KW-0547">Nucleotide-binding</keyword>
<dbReference type="InterPro" id="IPR002611">
    <property type="entry name" value="IstB_ATP-bd"/>
</dbReference>
<reference evidence="2" key="1">
    <citation type="journal article" date="2021" name="Proc. Natl. Acad. Sci. U.S.A.">
        <title>A Catalog of Tens of Thousands of Viruses from Human Metagenomes Reveals Hidden Associations with Chronic Diseases.</title>
        <authorList>
            <person name="Tisza M.J."/>
            <person name="Buck C.B."/>
        </authorList>
    </citation>
    <scope>NUCLEOTIDE SEQUENCE</scope>
    <source>
        <strain evidence="2">CtLYp5</strain>
    </source>
</reference>
<name>A0A8S5SWV5_9CAUD</name>
<dbReference type="SUPFAM" id="SSF52540">
    <property type="entry name" value="P-loop containing nucleoside triphosphate hydrolases"/>
    <property type="match status" value="1"/>
</dbReference>
<dbReference type="GO" id="GO:0004386">
    <property type="term" value="F:helicase activity"/>
    <property type="evidence" value="ECO:0007669"/>
    <property type="project" value="UniProtKB-KW"/>
</dbReference>
<dbReference type="Pfam" id="PF01695">
    <property type="entry name" value="IstB_IS21"/>
    <property type="match status" value="1"/>
</dbReference>
<dbReference type="EMBL" id="BK032693">
    <property type="protein sequence ID" value="DAF55497.1"/>
    <property type="molecule type" value="Genomic_DNA"/>
</dbReference>
<feature type="domain" description="AAA+ ATPase" evidence="1">
    <location>
        <begin position="140"/>
        <end position="268"/>
    </location>
</feature>
<dbReference type="InterPro" id="IPR027417">
    <property type="entry name" value="P-loop_NTPase"/>
</dbReference>
<dbReference type="PANTHER" id="PTHR30050">
    <property type="entry name" value="CHROMOSOMAL REPLICATION INITIATOR PROTEIN DNAA"/>
    <property type="match status" value="1"/>
</dbReference>
<evidence type="ECO:0000259" key="1">
    <source>
        <dbReference type="SMART" id="SM00382"/>
    </source>
</evidence>
<proteinExistence type="predicted"/>
<dbReference type="SMART" id="SM00382">
    <property type="entry name" value="AAA"/>
    <property type="match status" value="1"/>
</dbReference>
<keyword evidence="2" id="KW-0378">Hydrolase</keyword>
<accession>A0A8S5SWV5</accession>
<protein>
    <submittedName>
        <fullName evidence="2">Replicative helicase</fullName>
    </submittedName>
</protein>
<dbReference type="Gene3D" id="3.40.50.300">
    <property type="entry name" value="P-loop containing nucleotide triphosphate hydrolases"/>
    <property type="match status" value="1"/>
</dbReference>
<dbReference type="GO" id="GO:0005524">
    <property type="term" value="F:ATP binding"/>
    <property type="evidence" value="ECO:0007669"/>
    <property type="project" value="InterPro"/>
</dbReference>
<keyword evidence="2" id="KW-0067">ATP-binding</keyword>
<dbReference type="GO" id="GO:0006260">
    <property type="term" value="P:DNA replication"/>
    <property type="evidence" value="ECO:0007669"/>
    <property type="project" value="TreeGrafter"/>
</dbReference>
<keyword evidence="2" id="KW-0347">Helicase</keyword>
<evidence type="ECO:0000313" key="2">
    <source>
        <dbReference type="EMBL" id="DAF55497.1"/>
    </source>
</evidence>
<dbReference type="CDD" id="cd00009">
    <property type="entry name" value="AAA"/>
    <property type="match status" value="1"/>
</dbReference>
<dbReference type="InterPro" id="IPR003593">
    <property type="entry name" value="AAA+_ATPase"/>
</dbReference>
<dbReference type="PANTHER" id="PTHR30050:SF4">
    <property type="entry name" value="ATP-BINDING PROTEIN RV3427C IN INSERTION SEQUENCE-RELATED"/>
    <property type="match status" value="1"/>
</dbReference>
<organism evidence="2">
    <name type="scientific">Myoviridae sp. ctLYp5</name>
    <dbReference type="NCBI Taxonomy" id="2827680"/>
    <lineage>
        <taxon>Viruses</taxon>
        <taxon>Duplodnaviria</taxon>
        <taxon>Heunggongvirae</taxon>
        <taxon>Uroviricota</taxon>
        <taxon>Caudoviricetes</taxon>
    </lineage>
</organism>
<sequence>MYWTAKYTAISRQQISKGGDMALKSTADFLKNYGNAKTETRKCTEHGEYLAKSVFRNVWTGCPICGKLKAAKEAVEYAERLVSELKQDEMSKRIGRSGIAERFKNCRIENFKVDDSVPGMARAKSAAADYAENFDDVLQTGRSMIFSGKRGTGKNHLACGIAHKVIESGRSAVVITVGDMLQTVKDSFNGGSEKEAVGTFVKPELLVLDEFGAGNLSETDGRILFSVINGRYERLMPTLVLTNLSAKDFRENVDARIRDRLRDGGGKLIPFDWDSYRA</sequence>